<dbReference type="AlphaFoldDB" id="A0A0R0GIJ9"/>
<dbReference type="InterPro" id="IPR026992">
    <property type="entry name" value="DIOX_N"/>
</dbReference>
<organism evidence="6">
    <name type="scientific">Glycine max</name>
    <name type="common">Soybean</name>
    <name type="synonym">Glycine hispida</name>
    <dbReference type="NCBI Taxonomy" id="3847"/>
    <lineage>
        <taxon>Eukaryota</taxon>
        <taxon>Viridiplantae</taxon>
        <taxon>Streptophyta</taxon>
        <taxon>Embryophyta</taxon>
        <taxon>Tracheophyta</taxon>
        <taxon>Spermatophyta</taxon>
        <taxon>Magnoliopsida</taxon>
        <taxon>eudicotyledons</taxon>
        <taxon>Gunneridae</taxon>
        <taxon>Pentapetalae</taxon>
        <taxon>rosids</taxon>
        <taxon>fabids</taxon>
        <taxon>Fabales</taxon>
        <taxon>Fabaceae</taxon>
        <taxon>Papilionoideae</taxon>
        <taxon>50 kb inversion clade</taxon>
        <taxon>NPAAA clade</taxon>
        <taxon>indigoferoid/millettioid clade</taxon>
        <taxon>Phaseoleae</taxon>
        <taxon>Glycine</taxon>
        <taxon>Glycine subgen. Soja</taxon>
    </lineage>
</organism>
<feature type="domain" description="Fe2OG dioxygenase" evidence="5">
    <location>
        <begin position="267"/>
        <end position="370"/>
    </location>
</feature>
<reference evidence="6" key="3">
    <citation type="submission" date="2018-07" db="EMBL/GenBank/DDBJ databases">
        <title>WGS assembly of Glycine max.</title>
        <authorList>
            <person name="Schmutz J."/>
            <person name="Cannon S."/>
            <person name="Schlueter J."/>
            <person name="Ma J."/>
            <person name="Mitros T."/>
            <person name="Nelson W."/>
            <person name="Hyten D."/>
            <person name="Song Q."/>
            <person name="Thelen J."/>
            <person name="Cheng J."/>
            <person name="Xu D."/>
            <person name="Hellsten U."/>
            <person name="May G."/>
            <person name="Yu Y."/>
            <person name="Sakurai T."/>
            <person name="Umezawa T."/>
            <person name="Bhattacharyya M."/>
            <person name="Sandhu D."/>
            <person name="Valliyodan B."/>
            <person name="Lindquist E."/>
            <person name="Peto M."/>
            <person name="Grant D."/>
            <person name="Shu S."/>
            <person name="Goodstein D."/>
            <person name="Barry K."/>
            <person name="Futrell-Griggs M."/>
            <person name="Abernathy B."/>
            <person name="Du J."/>
            <person name="Tian Z."/>
            <person name="Zhu L."/>
            <person name="Gill N."/>
            <person name="Joshi T."/>
            <person name="Libault M."/>
            <person name="Sethuraman A."/>
            <person name="Zhang X."/>
            <person name="Shinozaki K."/>
            <person name="Nguyen H."/>
            <person name="Wing R."/>
            <person name="Cregan P."/>
            <person name="Specht J."/>
            <person name="Grimwood J."/>
            <person name="Rokhsar D."/>
            <person name="Stacey G."/>
            <person name="Shoemaker R."/>
            <person name="Jackson S."/>
        </authorList>
    </citation>
    <scope>NUCLEOTIDE SEQUENCE</scope>
    <source>
        <tissue evidence="6">Callus</tissue>
    </source>
</reference>
<sequence length="419" mass="48107">MLVFVFLFFSYPGTYIVLRPISALHGTISEFHALSMNFTPFKFSKSGLLQWETIRHGQLFVNSPFLLSLLFCLCFFTSFELFFSDKATIITINKSSFLHSHPSQRKEQEQEQQSNVKEREMEAIVPVVDFQRLSEEEERKKLRKTCEKPGCFRIINHSIPLTLMADMKSVVKYLHDLPTEIKMRNKPSVPESGYRAAMPTSPLYEGMGIYDMHASPQAFEDFCSNLNVSPRHRQIIKEYGQAIHDLASNLSQKMAESLGIMDNDFKDWPFILRTIKYSFTPDVIGSTGAQLHSDTGFITLLQDDEHVSGLEMMDDFGSFKAVPPIPGAFLCIVGDVGHVWSNGKFWNARHRVICKETGTRYSFGAFMLSPRDGNVEAPKKLVEVDHVQRYRPFKYEDLRDFRITTGKRDGEVLDQYRIC</sequence>
<dbReference type="SMR" id="A0A0R0GIJ9"/>
<keyword evidence="2 3" id="KW-0408">Iron</keyword>
<evidence type="ECO:0000313" key="7">
    <source>
        <dbReference type="EnsemblPlants" id="KRH18273"/>
    </source>
</evidence>
<evidence type="ECO:0000256" key="4">
    <source>
        <dbReference type="SAM" id="SignalP"/>
    </source>
</evidence>
<name>A0A0R0GIJ9_SOYBN</name>
<comment type="similarity">
    <text evidence="3">Belongs to the iron/ascorbate-dependent oxidoreductase family.</text>
</comment>
<dbReference type="Proteomes" id="UP000008827">
    <property type="component" value="Chromosome 13"/>
</dbReference>
<gene>
    <name evidence="7" type="primary">LOC100790426</name>
    <name evidence="6" type="ORF">GLYMA_13G048100</name>
</gene>
<dbReference type="EMBL" id="CM000846">
    <property type="protein sequence ID" value="KRH18273.1"/>
    <property type="molecule type" value="Genomic_DNA"/>
</dbReference>
<protein>
    <recommendedName>
        <fullName evidence="5">Fe2OG dioxygenase domain-containing protein</fullName>
    </recommendedName>
</protein>
<dbReference type="GO" id="GO:0016706">
    <property type="term" value="F:2-oxoglutarate-dependent dioxygenase activity"/>
    <property type="evidence" value="ECO:0000318"/>
    <property type="project" value="GO_Central"/>
</dbReference>
<evidence type="ECO:0000256" key="1">
    <source>
        <dbReference type="ARBA" id="ARBA00022723"/>
    </source>
</evidence>
<reference evidence="6 7" key="1">
    <citation type="journal article" date="2010" name="Nature">
        <title>Genome sequence of the palaeopolyploid soybean.</title>
        <authorList>
            <person name="Schmutz J."/>
            <person name="Cannon S.B."/>
            <person name="Schlueter J."/>
            <person name="Ma J."/>
            <person name="Mitros T."/>
            <person name="Nelson W."/>
            <person name="Hyten D.L."/>
            <person name="Song Q."/>
            <person name="Thelen J.J."/>
            <person name="Cheng J."/>
            <person name="Xu D."/>
            <person name="Hellsten U."/>
            <person name="May G.D."/>
            <person name="Yu Y."/>
            <person name="Sakurai T."/>
            <person name="Umezawa T."/>
            <person name="Bhattacharyya M.K."/>
            <person name="Sandhu D."/>
            <person name="Valliyodan B."/>
            <person name="Lindquist E."/>
            <person name="Peto M."/>
            <person name="Grant D."/>
            <person name="Shu S."/>
            <person name="Goodstein D."/>
            <person name="Barry K."/>
            <person name="Futrell-Griggs M."/>
            <person name="Abernathy B."/>
            <person name="Du J."/>
            <person name="Tian Z."/>
            <person name="Zhu L."/>
            <person name="Gill N."/>
            <person name="Joshi T."/>
            <person name="Libault M."/>
            <person name="Sethuraman A."/>
            <person name="Zhang X.-C."/>
            <person name="Shinozaki K."/>
            <person name="Nguyen H.T."/>
            <person name="Wing R.A."/>
            <person name="Cregan P."/>
            <person name="Specht J."/>
            <person name="Grimwood J."/>
            <person name="Rokhsar D."/>
            <person name="Stacey G."/>
            <person name="Shoemaker R.C."/>
            <person name="Jackson S.A."/>
        </authorList>
    </citation>
    <scope>NUCLEOTIDE SEQUENCE [LARGE SCALE GENOMIC DNA]</scope>
    <source>
        <strain evidence="7">cv. Williams 82</strain>
        <tissue evidence="6">Callus</tissue>
    </source>
</reference>
<evidence type="ECO:0000256" key="2">
    <source>
        <dbReference type="ARBA" id="ARBA00023004"/>
    </source>
</evidence>
<keyword evidence="1 3" id="KW-0479">Metal-binding</keyword>
<dbReference type="GO" id="GO:0046872">
    <property type="term" value="F:metal ion binding"/>
    <property type="evidence" value="ECO:0007669"/>
    <property type="project" value="UniProtKB-KW"/>
</dbReference>
<dbReference type="SUPFAM" id="SSF51197">
    <property type="entry name" value="Clavaminate synthase-like"/>
    <property type="match status" value="1"/>
</dbReference>
<evidence type="ECO:0000313" key="8">
    <source>
        <dbReference type="Proteomes" id="UP000008827"/>
    </source>
</evidence>
<dbReference type="Pfam" id="PF03171">
    <property type="entry name" value="2OG-FeII_Oxy"/>
    <property type="match status" value="1"/>
</dbReference>
<dbReference type="Gene3D" id="2.60.120.330">
    <property type="entry name" value="B-lactam Antibiotic, Isopenicillin N Synthase, Chain"/>
    <property type="match status" value="1"/>
</dbReference>
<feature type="chain" id="PRO_5014521357" description="Fe2OG dioxygenase domain-containing protein" evidence="4">
    <location>
        <begin position="17"/>
        <end position="419"/>
    </location>
</feature>
<dbReference type="InterPro" id="IPR050231">
    <property type="entry name" value="Iron_ascorbate_oxido_reductase"/>
</dbReference>
<keyword evidence="8" id="KW-1185">Reference proteome</keyword>
<dbReference type="FunFam" id="2.60.120.330:FF:000077">
    <property type="entry name" value="2-oxoglutarate-dependent dioxygenase DAO"/>
    <property type="match status" value="1"/>
</dbReference>
<dbReference type="PROSITE" id="PS51471">
    <property type="entry name" value="FE2OG_OXY"/>
    <property type="match status" value="1"/>
</dbReference>
<dbReference type="PANTHER" id="PTHR47990">
    <property type="entry name" value="2-OXOGLUTARATE (2OG) AND FE(II)-DEPENDENT OXYGENASE SUPERFAMILY PROTEIN-RELATED"/>
    <property type="match status" value="1"/>
</dbReference>
<evidence type="ECO:0000259" key="5">
    <source>
        <dbReference type="PROSITE" id="PS51471"/>
    </source>
</evidence>
<feature type="signal peptide" evidence="4">
    <location>
        <begin position="1"/>
        <end position="16"/>
    </location>
</feature>
<dbReference type="InterPro" id="IPR005123">
    <property type="entry name" value="Oxoglu/Fe-dep_dioxygenase_dom"/>
</dbReference>
<dbReference type="Pfam" id="PF14226">
    <property type="entry name" value="DIOX_N"/>
    <property type="match status" value="1"/>
</dbReference>
<dbReference type="ExpressionAtlas" id="A0A0R0GIJ9">
    <property type="expression patterns" value="baseline and differential"/>
</dbReference>
<evidence type="ECO:0000313" key="6">
    <source>
        <dbReference type="EMBL" id="KRH18273.1"/>
    </source>
</evidence>
<dbReference type="InterPro" id="IPR044861">
    <property type="entry name" value="IPNS-like_FE2OG_OXY"/>
</dbReference>
<evidence type="ECO:0000256" key="3">
    <source>
        <dbReference type="RuleBase" id="RU003682"/>
    </source>
</evidence>
<dbReference type="STRING" id="3847.A0A0R0GIJ9"/>
<dbReference type="Gramene" id="KRH18273">
    <property type="protein sequence ID" value="KRH18273"/>
    <property type="gene ID" value="GLYMA_13G048100"/>
</dbReference>
<dbReference type="EnsemblPlants" id="KRH18273">
    <property type="protein sequence ID" value="KRH18273"/>
    <property type="gene ID" value="GLYMA_13G048100"/>
</dbReference>
<keyword evidence="4" id="KW-0732">Signal</keyword>
<keyword evidence="3" id="KW-0560">Oxidoreductase</keyword>
<dbReference type="InterPro" id="IPR027443">
    <property type="entry name" value="IPNS-like_sf"/>
</dbReference>
<accession>A0A0R0GIJ9</accession>
<dbReference type="OrthoDB" id="288590at2759"/>
<proteinExistence type="inferred from homology"/>
<reference evidence="7" key="2">
    <citation type="submission" date="2018-02" db="UniProtKB">
        <authorList>
            <consortium name="EnsemblPlants"/>
        </authorList>
    </citation>
    <scope>IDENTIFICATION</scope>
    <source>
        <strain evidence="7">Williams 82</strain>
    </source>
</reference>